<dbReference type="CDD" id="cd04238">
    <property type="entry name" value="AAK_NAGK-like"/>
    <property type="match status" value="1"/>
</dbReference>
<dbReference type="PIRSF" id="PIRSF000728">
    <property type="entry name" value="NAGK"/>
    <property type="match status" value="1"/>
</dbReference>
<dbReference type="InterPro" id="IPR001048">
    <property type="entry name" value="Asp/Glu/Uridylate_kinase"/>
</dbReference>
<comment type="catalytic activity">
    <reaction evidence="8 9">
        <text>N-acetyl-L-glutamate + ATP = N-acetyl-L-glutamyl 5-phosphate + ADP</text>
        <dbReference type="Rhea" id="RHEA:14629"/>
        <dbReference type="ChEBI" id="CHEBI:30616"/>
        <dbReference type="ChEBI" id="CHEBI:44337"/>
        <dbReference type="ChEBI" id="CHEBI:57936"/>
        <dbReference type="ChEBI" id="CHEBI:456216"/>
        <dbReference type="EC" id="2.7.2.8"/>
    </reaction>
</comment>
<dbReference type="GO" id="GO:0005524">
    <property type="term" value="F:ATP binding"/>
    <property type="evidence" value="ECO:0007669"/>
    <property type="project" value="UniProtKB-UniRule"/>
</dbReference>
<dbReference type="NCBIfam" id="TIGR00761">
    <property type="entry name" value="argB"/>
    <property type="match status" value="1"/>
</dbReference>
<reference evidence="11 12" key="1">
    <citation type="submission" date="2016-11" db="EMBL/GenBank/DDBJ databases">
        <authorList>
            <person name="Jaros S."/>
            <person name="Januszkiewicz K."/>
            <person name="Wedrychowicz H."/>
        </authorList>
    </citation>
    <scope>NUCLEOTIDE SEQUENCE [LARGE SCALE GENOMIC DNA]</scope>
    <source>
        <strain evidence="11 12">DSM 44666</strain>
    </source>
</reference>
<dbReference type="RefSeq" id="WP_175552339.1">
    <property type="nucleotide sequence ID" value="NZ_FQVL01000005.1"/>
</dbReference>
<name>A0A1M4XQV6_9BACL</name>
<evidence type="ECO:0000259" key="10">
    <source>
        <dbReference type="Pfam" id="PF00696"/>
    </source>
</evidence>
<feature type="binding site" evidence="9">
    <location>
        <position position="154"/>
    </location>
    <ligand>
        <name>substrate</name>
    </ligand>
</feature>
<sequence>MKTIVIKLGGSILEHLDSTFFHDCQQLLQEGFYPIIVHGGGPMISEHLNKLGIQTRFINGRRYTDQRNLQHVIQSLAGDVNKQLVSRFIAEEISAIGISGIDLQLLKAQPKDPRFGFVGEVVDVHTEVLITLLAAKWIPVIAPLGLDHNGQAYNINADEAASAIADAVGAEKLVMVSDVPGVIIQGEKMDQLTTQQIDHYIQTGEITGGMIPKVQAGTTALQGAISEVVILSGHKKHPLTSQGTGTRLLSKGAGNHVIIS</sequence>
<gene>
    <name evidence="9" type="primary">argB</name>
    <name evidence="11" type="ORF">SAMN05444392_105126</name>
</gene>
<comment type="function">
    <text evidence="9">Catalyzes the ATP-dependent phosphorylation of N-acetyl-L-glutamate.</text>
</comment>
<dbReference type="UniPathway" id="UPA00068">
    <property type="reaction ID" value="UER00107"/>
</dbReference>
<dbReference type="EMBL" id="FQVL01000005">
    <property type="protein sequence ID" value="SHE95756.1"/>
    <property type="molecule type" value="Genomic_DNA"/>
</dbReference>
<feature type="binding site" evidence="9">
    <location>
        <position position="62"/>
    </location>
    <ligand>
        <name>substrate</name>
    </ligand>
</feature>
<keyword evidence="2 9" id="KW-0055">Arginine biosynthesis</keyword>
<evidence type="ECO:0000256" key="9">
    <source>
        <dbReference type="HAMAP-Rule" id="MF_00082"/>
    </source>
</evidence>
<dbReference type="Gene3D" id="3.40.1160.10">
    <property type="entry name" value="Acetylglutamate kinase-like"/>
    <property type="match status" value="1"/>
</dbReference>
<organism evidence="11 12">
    <name type="scientific">Seinonella peptonophila</name>
    <dbReference type="NCBI Taxonomy" id="112248"/>
    <lineage>
        <taxon>Bacteria</taxon>
        <taxon>Bacillati</taxon>
        <taxon>Bacillota</taxon>
        <taxon>Bacilli</taxon>
        <taxon>Bacillales</taxon>
        <taxon>Thermoactinomycetaceae</taxon>
        <taxon>Seinonella</taxon>
    </lineage>
</organism>
<evidence type="ECO:0000256" key="7">
    <source>
        <dbReference type="ARBA" id="ARBA00022840"/>
    </source>
</evidence>
<keyword evidence="9" id="KW-0963">Cytoplasm</keyword>
<keyword evidence="6 9" id="KW-0418">Kinase</keyword>
<comment type="pathway">
    <text evidence="1 9">Amino-acid biosynthesis; L-arginine biosynthesis; N(2)-acetyl-L-ornithine from L-glutamate: step 2/4.</text>
</comment>
<keyword evidence="4 9" id="KW-0808">Transferase</keyword>
<evidence type="ECO:0000256" key="3">
    <source>
        <dbReference type="ARBA" id="ARBA00022605"/>
    </source>
</evidence>
<dbReference type="PANTHER" id="PTHR23342">
    <property type="entry name" value="N-ACETYLGLUTAMATE SYNTHASE"/>
    <property type="match status" value="1"/>
</dbReference>
<keyword evidence="3 9" id="KW-0028">Amino-acid biosynthesis</keyword>
<feature type="site" description="Transition state stabilizer" evidence="9">
    <location>
        <position position="7"/>
    </location>
</feature>
<dbReference type="InterPro" id="IPR036393">
    <property type="entry name" value="AceGlu_kinase-like_sf"/>
</dbReference>
<dbReference type="InterPro" id="IPR037528">
    <property type="entry name" value="ArgB"/>
</dbReference>
<feature type="site" description="Transition state stabilizer" evidence="9">
    <location>
        <position position="213"/>
    </location>
</feature>
<comment type="subcellular location">
    <subcellularLocation>
        <location evidence="9">Cytoplasm</location>
    </subcellularLocation>
</comment>
<evidence type="ECO:0000256" key="8">
    <source>
        <dbReference type="ARBA" id="ARBA00048141"/>
    </source>
</evidence>
<dbReference type="InterPro" id="IPR004662">
    <property type="entry name" value="AcgluKinase_fam"/>
</dbReference>
<dbReference type="Pfam" id="PF00696">
    <property type="entry name" value="AA_kinase"/>
    <property type="match status" value="1"/>
</dbReference>
<accession>A0A1M4XQV6</accession>
<evidence type="ECO:0000313" key="12">
    <source>
        <dbReference type="Proteomes" id="UP000184476"/>
    </source>
</evidence>
<protein>
    <recommendedName>
        <fullName evidence="9">Acetylglutamate kinase</fullName>
        <ecNumber evidence="9">2.7.2.8</ecNumber>
    </recommendedName>
    <alternativeName>
        <fullName evidence="9">N-acetyl-L-glutamate 5-phosphotransferase</fullName>
    </alternativeName>
    <alternativeName>
        <fullName evidence="9">NAG kinase</fullName>
        <shortName evidence="9">NAGK</shortName>
    </alternativeName>
</protein>
<dbReference type="PANTHER" id="PTHR23342:SF0">
    <property type="entry name" value="N-ACETYLGLUTAMATE SYNTHASE, MITOCHONDRIAL"/>
    <property type="match status" value="1"/>
</dbReference>
<dbReference type="GO" id="GO:0003991">
    <property type="term" value="F:acetylglutamate kinase activity"/>
    <property type="evidence" value="ECO:0007669"/>
    <property type="project" value="UniProtKB-UniRule"/>
</dbReference>
<dbReference type="EC" id="2.7.2.8" evidence="9"/>
<evidence type="ECO:0000256" key="5">
    <source>
        <dbReference type="ARBA" id="ARBA00022741"/>
    </source>
</evidence>
<dbReference type="AlphaFoldDB" id="A0A1M4XQV6"/>
<dbReference type="GO" id="GO:0005737">
    <property type="term" value="C:cytoplasm"/>
    <property type="evidence" value="ECO:0007669"/>
    <property type="project" value="UniProtKB-SubCell"/>
</dbReference>
<comment type="similarity">
    <text evidence="9">Belongs to the acetylglutamate kinase family. ArgB subfamily.</text>
</comment>
<keyword evidence="5 9" id="KW-0547">Nucleotide-binding</keyword>
<dbReference type="STRING" id="112248.SAMN05444392_105126"/>
<keyword evidence="12" id="KW-1185">Reference proteome</keyword>
<proteinExistence type="inferred from homology"/>
<feature type="domain" description="Aspartate/glutamate/uridylate kinase" evidence="10">
    <location>
        <begin position="2"/>
        <end position="231"/>
    </location>
</feature>
<evidence type="ECO:0000313" key="11">
    <source>
        <dbReference type="EMBL" id="SHE95756.1"/>
    </source>
</evidence>
<keyword evidence="7 9" id="KW-0067">ATP-binding</keyword>
<dbReference type="HAMAP" id="MF_00082">
    <property type="entry name" value="ArgB"/>
    <property type="match status" value="1"/>
</dbReference>
<feature type="binding site" evidence="9">
    <location>
        <begin position="40"/>
        <end position="41"/>
    </location>
    <ligand>
        <name>substrate</name>
    </ligand>
</feature>
<evidence type="ECO:0000256" key="4">
    <source>
        <dbReference type="ARBA" id="ARBA00022679"/>
    </source>
</evidence>
<evidence type="ECO:0000256" key="2">
    <source>
        <dbReference type="ARBA" id="ARBA00022571"/>
    </source>
</evidence>
<dbReference type="Proteomes" id="UP000184476">
    <property type="component" value="Unassembled WGS sequence"/>
</dbReference>
<dbReference type="FunFam" id="3.40.1160.10:FF:000004">
    <property type="entry name" value="Acetylglutamate kinase"/>
    <property type="match status" value="1"/>
</dbReference>
<dbReference type="SUPFAM" id="SSF53633">
    <property type="entry name" value="Carbamate kinase-like"/>
    <property type="match status" value="1"/>
</dbReference>
<dbReference type="GO" id="GO:0042450">
    <property type="term" value="P:L-arginine biosynthetic process via ornithine"/>
    <property type="evidence" value="ECO:0007669"/>
    <property type="project" value="UniProtKB-UniRule"/>
</dbReference>
<evidence type="ECO:0000256" key="6">
    <source>
        <dbReference type="ARBA" id="ARBA00022777"/>
    </source>
</evidence>
<evidence type="ECO:0000256" key="1">
    <source>
        <dbReference type="ARBA" id="ARBA00004828"/>
    </source>
</evidence>